<keyword evidence="7" id="KW-1185">Reference proteome</keyword>
<feature type="transmembrane region" description="Helical" evidence="5">
    <location>
        <begin position="279"/>
        <end position="299"/>
    </location>
</feature>
<dbReference type="EMBL" id="RRYP01002894">
    <property type="protein sequence ID" value="TNV84327.1"/>
    <property type="molecule type" value="Genomic_DNA"/>
</dbReference>
<feature type="transmembrane region" description="Helical" evidence="5">
    <location>
        <begin position="343"/>
        <end position="367"/>
    </location>
</feature>
<feature type="transmembrane region" description="Helical" evidence="5">
    <location>
        <begin position="405"/>
        <end position="426"/>
    </location>
</feature>
<dbReference type="Gene3D" id="1.20.1250.20">
    <property type="entry name" value="MFS general substrate transporter like domains"/>
    <property type="match status" value="1"/>
</dbReference>
<dbReference type="Proteomes" id="UP000785679">
    <property type="component" value="Unassembled WGS sequence"/>
</dbReference>
<protein>
    <recommendedName>
        <fullName evidence="8">Acetyl-coenzyme A transporter 1</fullName>
    </recommendedName>
</protein>
<evidence type="ECO:0000256" key="2">
    <source>
        <dbReference type="ARBA" id="ARBA00022692"/>
    </source>
</evidence>
<organism evidence="6 7">
    <name type="scientific">Halteria grandinella</name>
    <dbReference type="NCBI Taxonomy" id="5974"/>
    <lineage>
        <taxon>Eukaryota</taxon>
        <taxon>Sar</taxon>
        <taxon>Alveolata</taxon>
        <taxon>Ciliophora</taxon>
        <taxon>Intramacronucleata</taxon>
        <taxon>Spirotrichea</taxon>
        <taxon>Stichotrichia</taxon>
        <taxon>Sporadotrichida</taxon>
        <taxon>Halteriidae</taxon>
        <taxon>Halteria</taxon>
    </lineage>
</organism>
<keyword evidence="4 5" id="KW-0472">Membrane</keyword>
<evidence type="ECO:0000256" key="5">
    <source>
        <dbReference type="SAM" id="Phobius"/>
    </source>
</evidence>
<dbReference type="PANTHER" id="PTHR12778">
    <property type="entry name" value="SOLUTE CARRIER FAMILY 33 ACETYL-COA TRANSPORTER -RELATED"/>
    <property type="match status" value="1"/>
</dbReference>
<dbReference type="GO" id="GO:0035348">
    <property type="term" value="P:acetyl-CoA transmembrane transport"/>
    <property type="evidence" value="ECO:0007669"/>
    <property type="project" value="InterPro"/>
</dbReference>
<gene>
    <name evidence="6" type="ORF">FGO68_gene12155</name>
</gene>
<dbReference type="Pfam" id="PF13000">
    <property type="entry name" value="Acatn"/>
    <property type="match status" value="1"/>
</dbReference>
<accession>A0A8J8NZL8</accession>
<dbReference type="OrthoDB" id="6415790at2759"/>
<evidence type="ECO:0000256" key="1">
    <source>
        <dbReference type="ARBA" id="ARBA00004141"/>
    </source>
</evidence>
<evidence type="ECO:0000256" key="4">
    <source>
        <dbReference type="ARBA" id="ARBA00023136"/>
    </source>
</evidence>
<keyword evidence="3 5" id="KW-1133">Transmembrane helix</keyword>
<evidence type="ECO:0000313" key="7">
    <source>
        <dbReference type="Proteomes" id="UP000785679"/>
    </source>
</evidence>
<comment type="subcellular location">
    <subcellularLocation>
        <location evidence="1">Membrane</location>
        <topology evidence="1">Multi-pass membrane protein</topology>
    </subcellularLocation>
</comment>
<dbReference type="SUPFAM" id="SSF103473">
    <property type="entry name" value="MFS general substrate transporter"/>
    <property type="match status" value="1"/>
</dbReference>
<name>A0A8J8NZL8_HALGN</name>
<evidence type="ECO:0008006" key="8">
    <source>
        <dbReference type="Google" id="ProtNLM"/>
    </source>
</evidence>
<reference evidence="6" key="1">
    <citation type="submission" date="2019-06" db="EMBL/GenBank/DDBJ databases">
        <authorList>
            <person name="Zheng W."/>
        </authorList>
    </citation>
    <scope>NUCLEOTIDE SEQUENCE</scope>
    <source>
        <strain evidence="6">QDHG01</strain>
    </source>
</reference>
<dbReference type="InterPro" id="IPR004752">
    <property type="entry name" value="AmpG_permease/AT-1"/>
</dbReference>
<dbReference type="PANTHER" id="PTHR12778:SF9">
    <property type="entry name" value="ACETYL-COENZYME A TRANSPORTER 1"/>
    <property type="match status" value="1"/>
</dbReference>
<dbReference type="GO" id="GO:0016020">
    <property type="term" value="C:membrane"/>
    <property type="evidence" value="ECO:0007669"/>
    <property type="project" value="UniProtKB-SubCell"/>
</dbReference>
<dbReference type="InterPro" id="IPR024371">
    <property type="entry name" value="AcetylCoA_trans_1-like"/>
</dbReference>
<comment type="caution">
    <text evidence="6">The sequence shown here is derived from an EMBL/GenBank/DDBJ whole genome shotgun (WGS) entry which is preliminary data.</text>
</comment>
<feature type="transmembrane region" description="Helical" evidence="5">
    <location>
        <begin position="379"/>
        <end position="399"/>
    </location>
</feature>
<feature type="transmembrane region" description="Helical" evidence="5">
    <location>
        <begin position="186"/>
        <end position="206"/>
    </location>
</feature>
<evidence type="ECO:0000313" key="6">
    <source>
        <dbReference type="EMBL" id="TNV84327.1"/>
    </source>
</evidence>
<feature type="transmembrane region" description="Helical" evidence="5">
    <location>
        <begin position="6"/>
        <end position="28"/>
    </location>
</feature>
<evidence type="ECO:0000256" key="3">
    <source>
        <dbReference type="ARBA" id="ARBA00022989"/>
    </source>
</evidence>
<feature type="transmembrane region" description="Helical" evidence="5">
    <location>
        <begin position="35"/>
        <end position="53"/>
    </location>
</feature>
<sequence>MKDLPRIILLTILYAFQGLPIGLFLSTVPILFKKYLTYAEIGVIMMCTLPFSLKVLWSPFVDVYYFPSFGKRKSWIVPTQLLMSLILYYLSSNIEPMLEHKEVYTLTVIFNFFIFVITCQDIAVDSWAVEILHAENASYASTCQSVGQRIGMFISTSMFIALHSVEFCNNYVYTLPGDEPVLTLKTFMMVWSNVQLAVTLYIMVFVSEASPHQSVKQEEKSEEYGLKQVFMILGDVAKNRNIQTYFVFRCLLIGTMVINYNLGSVYLTNDLKFPAEKLSVIQVALAPVEILSSFISGYLSSAKPFRYCYTFYLICATISTYTILILFGFFAVTESGETSYSTIAHVIVLSIISTISSSCLDTANFSVIFQICDKRVSGVYITLLATVSNLSMYVHKLYIFQLVEYIGLFWSQGILTGIAVVGAIWMRKRVLELDELPKEAWNVSDSILKKVKQQ</sequence>
<feature type="transmembrane region" description="Helical" evidence="5">
    <location>
        <begin position="311"/>
        <end position="331"/>
    </location>
</feature>
<proteinExistence type="predicted"/>
<keyword evidence="2 5" id="KW-0812">Transmembrane</keyword>
<dbReference type="GO" id="GO:0008521">
    <property type="term" value="F:acetyl-CoA transmembrane transporter activity"/>
    <property type="evidence" value="ECO:0007669"/>
    <property type="project" value="InterPro"/>
</dbReference>
<dbReference type="InterPro" id="IPR036259">
    <property type="entry name" value="MFS_trans_sf"/>
</dbReference>
<feature type="transmembrane region" description="Helical" evidence="5">
    <location>
        <begin position="246"/>
        <end position="267"/>
    </location>
</feature>
<dbReference type="AlphaFoldDB" id="A0A8J8NZL8"/>
<feature type="transmembrane region" description="Helical" evidence="5">
    <location>
        <begin position="73"/>
        <end position="91"/>
    </location>
</feature>
<feature type="transmembrane region" description="Helical" evidence="5">
    <location>
        <begin position="103"/>
        <end position="123"/>
    </location>
</feature>